<feature type="region of interest" description="Disordered" evidence="1">
    <location>
        <begin position="274"/>
        <end position="307"/>
    </location>
</feature>
<organism evidence="2">
    <name type="scientific">Craspedostauros australis</name>
    <dbReference type="NCBI Taxonomy" id="1486917"/>
    <lineage>
        <taxon>Eukaryota</taxon>
        <taxon>Sar</taxon>
        <taxon>Stramenopiles</taxon>
        <taxon>Ochrophyta</taxon>
        <taxon>Bacillariophyta</taxon>
        <taxon>Bacillariophyceae</taxon>
        <taxon>Bacillariophycidae</taxon>
        <taxon>Naviculales</taxon>
        <taxon>Naviculaceae</taxon>
        <taxon>Craspedostauros</taxon>
    </lineage>
</organism>
<feature type="region of interest" description="Disordered" evidence="1">
    <location>
        <begin position="197"/>
        <end position="259"/>
    </location>
</feature>
<accession>A0A7R9ZTC4</accession>
<gene>
    <name evidence="2" type="ORF">CAUS1442_LOCUS15121</name>
</gene>
<name>A0A7R9ZTC4_9STRA</name>
<evidence type="ECO:0000256" key="1">
    <source>
        <dbReference type="SAM" id="MobiDB-lite"/>
    </source>
</evidence>
<protein>
    <submittedName>
        <fullName evidence="2">Uncharacterized protein</fullName>
    </submittedName>
</protein>
<feature type="compositionally biased region" description="Basic and acidic residues" evidence="1">
    <location>
        <begin position="248"/>
        <end position="259"/>
    </location>
</feature>
<feature type="compositionally biased region" description="Polar residues" evidence="1">
    <location>
        <begin position="64"/>
        <end position="76"/>
    </location>
</feature>
<evidence type="ECO:0000313" key="2">
    <source>
        <dbReference type="EMBL" id="CAD8342986.1"/>
    </source>
</evidence>
<sequence>MSSQAHLTEAAPTAAPAIIPGAQERNDSASTNVCDRDDVTETLDLAQTTSAELDSVVLRQSKPQYRSLTSRTSSSMDRFEDQREEESEGSHLRFRTANENATTTTTTAEQTGTIIDDTPTDDGAALALSNLSLAHRSDINSNTGSKGNTTTDNINDISKNSFEGEDILQLPITPLPIEKDTSTTMLKARADWLRPIPTSRNDGTVDTAFPTTPSCASASTLSSTASSFSQQEQQQQQVDSRVISESAEETKTSTDTETDSDIRRLILAGPPCLPALDHTDLPKSNRASSNGATISQRLSSSPNRRPLPRLGLIQRSYAWDSLELPNAAIAMPPSASRRRLYRPSHTDIAAVTPRSMPISVASPTSTMADEVFARTSSPSTTTMIYWEAKVSEQEEWLSPCITRQQQHHHHSIYQTPPSAAV</sequence>
<feature type="region of interest" description="Disordered" evidence="1">
    <location>
        <begin position="1"/>
        <end position="33"/>
    </location>
</feature>
<feature type="compositionally biased region" description="Low complexity" evidence="1">
    <location>
        <begin position="10"/>
        <end position="22"/>
    </location>
</feature>
<reference evidence="2" key="1">
    <citation type="submission" date="2021-01" db="EMBL/GenBank/DDBJ databases">
        <authorList>
            <person name="Corre E."/>
            <person name="Pelletier E."/>
            <person name="Niang G."/>
            <person name="Scheremetjew M."/>
            <person name="Finn R."/>
            <person name="Kale V."/>
            <person name="Holt S."/>
            <person name="Cochrane G."/>
            <person name="Meng A."/>
            <person name="Brown T."/>
            <person name="Cohen L."/>
        </authorList>
    </citation>
    <scope>NUCLEOTIDE SEQUENCE</scope>
    <source>
        <strain evidence="2">CCMP3328</strain>
    </source>
</reference>
<dbReference type="EMBL" id="HBEF01024425">
    <property type="protein sequence ID" value="CAD8342986.1"/>
    <property type="molecule type" value="Transcribed_RNA"/>
</dbReference>
<feature type="compositionally biased region" description="Polar residues" evidence="1">
    <location>
        <begin position="285"/>
        <end position="303"/>
    </location>
</feature>
<proteinExistence type="predicted"/>
<feature type="region of interest" description="Disordered" evidence="1">
    <location>
        <begin position="64"/>
        <end position="93"/>
    </location>
</feature>
<feature type="compositionally biased region" description="Low complexity" evidence="1">
    <location>
        <begin position="207"/>
        <end position="237"/>
    </location>
</feature>
<dbReference type="AlphaFoldDB" id="A0A7R9ZTC4"/>